<evidence type="ECO:0000313" key="10">
    <source>
        <dbReference type="EMBL" id="QBK82210.1"/>
    </source>
</evidence>
<dbReference type="GO" id="GO:0005737">
    <property type="term" value="C:cytoplasm"/>
    <property type="evidence" value="ECO:0007669"/>
    <property type="project" value="UniProtKB-SubCell"/>
</dbReference>
<dbReference type="EMBL" id="MH507584">
    <property type="protein sequence ID" value="QBK82210.1"/>
    <property type="molecule type" value="Genomic_DNA"/>
</dbReference>
<comment type="domain">
    <text evidence="8">The homodimer has 2 functional domains, a central cleft essential for production of soluble RbcL in which the RbcL peptide binds, and a polar surface which plays a role in correct RbcL subunit arrangement.</text>
</comment>
<feature type="compositionally biased region" description="Acidic residues" evidence="9">
    <location>
        <begin position="124"/>
        <end position="135"/>
    </location>
</feature>
<name>A0A481YKT0_9CHRO</name>
<gene>
    <name evidence="8 10" type="primary">rbcX</name>
</gene>
<dbReference type="GO" id="GO:0015977">
    <property type="term" value="P:carbon fixation"/>
    <property type="evidence" value="ECO:0007669"/>
    <property type="project" value="UniProtKB-UniRule"/>
</dbReference>
<keyword evidence="5 8" id="KW-1282">Carboxysome</keyword>
<reference evidence="10" key="1">
    <citation type="submission" date="2018-06" db="EMBL/GenBank/DDBJ databases">
        <title>Polyphasic study of the coccoid cyanobacterial genera Gloeothece, Crocosphaera, and Cyanothece.</title>
        <authorList>
            <person name="Mares J."/>
            <person name="Johansen J.R."/>
            <person name="Hauer T."/>
            <person name="Zima J."/>
            <person name="Ventura S."/>
            <person name="Cuzman O."/>
            <person name="Kastovsky J."/>
        </authorList>
    </citation>
    <scope>NUCLEOTIDE SEQUENCE</scope>
    <source>
        <strain evidence="10">SAG 36.87</strain>
    </source>
</reference>
<accession>A0A481YKT0</accession>
<evidence type="ECO:0000256" key="2">
    <source>
        <dbReference type="ARBA" id="ARBA00022531"/>
    </source>
</evidence>
<dbReference type="AlphaFoldDB" id="A0A481YKT0"/>
<dbReference type="InterPro" id="IPR046381">
    <property type="entry name" value="RbcX"/>
</dbReference>
<proteinExistence type="inferred from homology"/>
<evidence type="ECO:0000256" key="7">
    <source>
        <dbReference type="ARBA" id="ARBA00024446"/>
    </source>
</evidence>
<feature type="compositionally biased region" description="Polar residues" evidence="9">
    <location>
        <begin position="109"/>
        <end position="123"/>
    </location>
</feature>
<dbReference type="PANTHER" id="PTHR33791">
    <property type="entry name" value="CHAPERONIN-LIKE RBCX PROTEIN 1, CHLOROPLASTIC"/>
    <property type="match status" value="1"/>
</dbReference>
<comment type="subunit">
    <text evidence="8">Homodimer. Interacts with the exposed C-terminal peptide of RbcL via its central cleft, contacts a second RbcL monomer via its peripheral polar surface.</text>
</comment>
<keyword evidence="7" id="KW-1283">Bacterial microcompartment</keyword>
<evidence type="ECO:0000256" key="3">
    <source>
        <dbReference type="ARBA" id="ARBA00023186"/>
    </source>
</evidence>
<dbReference type="GO" id="GO:0110102">
    <property type="term" value="P:ribulose bisphosphate carboxylase complex assembly"/>
    <property type="evidence" value="ECO:0007669"/>
    <property type="project" value="UniProtKB-UniRule"/>
</dbReference>
<dbReference type="NCBIfam" id="NF047598">
    <property type="entry name" value="ChaprRbcXCyano"/>
    <property type="match status" value="1"/>
</dbReference>
<evidence type="ECO:0000256" key="6">
    <source>
        <dbReference type="ARBA" id="ARBA00023866"/>
    </source>
</evidence>
<dbReference type="Pfam" id="PF02341">
    <property type="entry name" value="RbcX"/>
    <property type="match status" value="1"/>
</dbReference>
<keyword evidence="2 8" id="KW-0602">Photosynthesis</keyword>
<evidence type="ECO:0000256" key="9">
    <source>
        <dbReference type="SAM" id="MobiDB-lite"/>
    </source>
</evidence>
<organism evidence="10">
    <name type="scientific">Gloeothece aequatorialis SAG 36.87</name>
    <dbReference type="NCBI Taxonomy" id="59792"/>
    <lineage>
        <taxon>Bacteria</taxon>
        <taxon>Bacillati</taxon>
        <taxon>Cyanobacteriota</taxon>
        <taxon>Cyanophyceae</taxon>
        <taxon>Oscillatoriophycideae</taxon>
        <taxon>Chroococcales</taxon>
        <taxon>Aphanothecaceae</taxon>
        <taxon>Gloeothece</taxon>
        <taxon>Gloeothece aequatorialis</taxon>
    </lineage>
</organism>
<evidence type="ECO:0000256" key="4">
    <source>
        <dbReference type="ARBA" id="ARBA00023300"/>
    </source>
</evidence>
<dbReference type="HAMAP" id="MF_00855">
    <property type="entry name" value="RbcX"/>
    <property type="match status" value="1"/>
</dbReference>
<sequence>MYPKKIAADTAKVLQSYLTYQAVRTIIDQLSETNPTQAIWLTQYTSTHNIQNGEAYLEGLMAENKELVLRIMTVREHLAETVLDFLPEMVKTGITQANMGHRRQLLERLTQSQPANSTPQVETSESELDVDNPPN</sequence>
<evidence type="ECO:0000256" key="1">
    <source>
        <dbReference type="ARBA" id="ARBA00022490"/>
    </source>
</evidence>
<comment type="function">
    <text evidence="8">An RbcL-specific chaperone. The central cleft of the RbcX homodimer (RbcX2) binds the C-terminus of an RbcL monomer, stabilizing the C-terminus and probably preventing its reassociation with chaperonin GroEL-ES. At the same time the peripheral region of RbcX2 binds a second RbcL monomer, bridging the RbcL homodimers in the correct orientation. The RbcX2(2)-bound RbcL dimers then assemble into the RbcL8 core (RbcL8-(RbcX2)8). RbcS binding triggers the release of RbcX2.</text>
</comment>
<keyword evidence="3 8" id="KW-0143">Chaperone</keyword>
<dbReference type="SUPFAM" id="SSF158615">
    <property type="entry name" value="RbcX-like"/>
    <property type="match status" value="1"/>
</dbReference>
<feature type="region of interest" description="Disordered" evidence="9">
    <location>
        <begin position="109"/>
        <end position="135"/>
    </location>
</feature>
<dbReference type="InterPro" id="IPR038052">
    <property type="entry name" value="Chaperonin_RbcX_sf"/>
</dbReference>
<comment type="subcellular location">
    <subcellularLocation>
        <location evidence="8">Carboxysome</location>
    </subcellularLocation>
    <subcellularLocation>
        <location evidence="8">Cytoplasm</location>
    </subcellularLocation>
    <text evidence="8">Most protein is cytoplasmic, but some is in the carboxysome.</text>
</comment>
<dbReference type="PANTHER" id="PTHR33791:SF1">
    <property type="entry name" value="RUBISCO CHAPERONE RBCX"/>
    <property type="match status" value="1"/>
</dbReference>
<keyword evidence="4 8" id="KW-0120">Carbon dioxide fixation</keyword>
<comment type="similarity">
    <text evidence="8">Belongs to the RbcX family.</text>
</comment>
<evidence type="ECO:0000256" key="8">
    <source>
        <dbReference type="HAMAP-Rule" id="MF_00855"/>
    </source>
</evidence>
<protein>
    <recommendedName>
        <fullName evidence="6 8">RuBisCO chaperone RbcX</fullName>
    </recommendedName>
</protein>
<dbReference type="Gene3D" id="1.10.1200.210">
    <property type="entry name" value="Chaperonin-like RbcX"/>
    <property type="match status" value="1"/>
</dbReference>
<dbReference type="GO" id="GO:0031470">
    <property type="term" value="C:carboxysome"/>
    <property type="evidence" value="ECO:0007669"/>
    <property type="project" value="UniProtKB-SubCell"/>
</dbReference>
<dbReference type="GO" id="GO:0044183">
    <property type="term" value="F:protein folding chaperone"/>
    <property type="evidence" value="ECO:0007669"/>
    <property type="project" value="InterPro"/>
</dbReference>
<keyword evidence="1 8" id="KW-0963">Cytoplasm</keyword>
<evidence type="ECO:0000256" key="5">
    <source>
        <dbReference type="ARBA" id="ARBA00023669"/>
    </source>
</evidence>
<dbReference type="GO" id="GO:0015979">
    <property type="term" value="P:photosynthesis"/>
    <property type="evidence" value="ECO:0007669"/>
    <property type="project" value="UniProtKB-KW"/>
</dbReference>
<dbReference type="InterPro" id="IPR003435">
    <property type="entry name" value="Chaperonin_RcbX"/>
</dbReference>